<proteinExistence type="predicted"/>
<dbReference type="Pfam" id="PF13391">
    <property type="entry name" value="HNH_2"/>
    <property type="match status" value="1"/>
</dbReference>
<protein>
    <recommendedName>
        <fullName evidence="2">HNH nuclease domain-containing protein</fullName>
    </recommendedName>
</protein>
<dbReference type="Proteomes" id="UP000320762">
    <property type="component" value="Unassembled WGS sequence"/>
</dbReference>
<dbReference type="AlphaFoldDB" id="A0A550CP53"/>
<sequence>MQNLTSPSSGLSEGYGLEELSVSKSSRKVLFKTGVDKRDQFLGHQRCVVCGDRTVDCCHVIPQEKDNNTIDLRRLHWVPAASKTGEFDPCAGLLLCPNHREKYDRYVFFIRYVPQHRKYIFVNYSDAWELQPYHGKAIALDVADPYAPLPSLFVIHENRVRGHWPFAPINPDMPKDIIWQDWISSRGCLREPVGTDHPLFHREALAPDQSASLQPLSGLSTASSALAPLDDDMLGQILAATRGSLSWKTCEQENTTPRRWGTAEEDVTEHEQVPPVES</sequence>
<dbReference type="EMBL" id="VDMD01000003">
    <property type="protein sequence ID" value="TRM66586.1"/>
    <property type="molecule type" value="Genomic_DNA"/>
</dbReference>
<feature type="region of interest" description="Disordered" evidence="1">
    <location>
        <begin position="249"/>
        <end position="278"/>
    </location>
</feature>
<gene>
    <name evidence="3" type="ORF">BD626DRAFT_396367</name>
</gene>
<keyword evidence="4" id="KW-1185">Reference proteome</keyword>
<evidence type="ECO:0000313" key="4">
    <source>
        <dbReference type="Proteomes" id="UP000320762"/>
    </source>
</evidence>
<feature type="domain" description="HNH nuclease" evidence="2">
    <location>
        <begin position="47"/>
        <end position="110"/>
    </location>
</feature>
<dbReference type="InterPro" id="IPR003615">
    <property type="entry name" value="HNH_nuc"/>
</dbReference>
<evidence type="ECO:0000256" key="1">
    <source>
        <dbReference type="SAM" id="MobiDB-lite"/>
    </source>
</evidence>
<reference evidence="3 4" key="1">
    <citation type="journal article" date="2019" name="New Phytol.">
        <title>Comparative genomics reveals unique wood-decay strategies and fruiting body development in the Schizophyllaceae.</title>
        <authorList>
            <person name="Almasi E."/>
            <person name="Sahu N."/>
            <person name="Krizsan K."/>
            <person name="Balint B."/>
            <person name="Kovacs G.M."/>
            <person name="Kiss B."/>
            <person name="Cseklye J."/>
            <person name="Drula E."/>
            <person name="Henrissat B."/>
            <person name="Nagy I."/>
            <person name="Chovatia M."/>
            <person name="Adam C."/>
            <person name="LaButti K."/>
            <person name="Lipzen A."/>
            <person name="Riley R."/>
            <person name="Grigoriev I.V."/>
            <person name="Nagy L.G."/>
        </authorList>
    </citation>
    <scope>NUCLEOTIDE SEQUENCE [LARGE SCALE GENOMIC DNA]</scope>
    <source>
        <strain evidence="3 4">NL-1724</strain>
    </source>
</reference>
<evidence type="ECO:0000259" key="2">
    <source>
        <dbReference type="Pfam" id="PF13391"/>
    </source>
</evidence>
<accession>A0A550CP53</accession>
<name>A0A550CP53_9AGAR</name>
<evidence type="ECO:0000313" key="3">
    <source>
        <dbReference type="EMBL" id="TRM66586.1"/>
    </source>
</evidence>
<comment type="caution">
    <text evidence="3">The sequence shown here is derived from an EMBL/GenBank/DDBJ whole genome shotgun (WGS) entry which is preliminary data.</text>
</comment>
<organism evidence="3 4">
    <name type="scientific">Schizophyllum amplum</name>
    <dbReference type="NCBI Taxonomy" id="97359"/>
    <lineage>
        <taxon>Eukaryota</taxon>
        <taxon>Fungi</taxon>
        <taxon>Dikarya</taxon>
        <taxon>Basidiomycota</taxon>
        <taxon>Agaricomycotina</taxon>
        <taxon>Agaricomycetes</taxon>
        <taxon>Agaricomycetidae</taxon>
        <taxon>Agaricales</taxon>
        <taxon>Schizophyllaceae</taxon>
        <taxon>Schizophyllum</taxon>
    </lineage>
</organism>
<dbReference type="OrthoDB" id="2124139at2759"/>